<name>A0A9P4UQM9_9PEZI</name>
<comment type="caution">
    <text evidence="2">The sequence shown here is derived from an EMBL/GenBank/DDBJ whole genome shotgun (WGS) entry which is preliminary data.</text>
</comment>
<evidence type="ECO:0000256" key="1">
    <source>
        <dbReference type="SAM" id="MobiDB-lite"/>
    </source>
</evidence>
<dbReference type="EMBL" id="MU003778">
    <property type="protein sequence ID" value="KAF2723029.1"/>
    <property type="molecule type" value="Genomic_DNA"/>
</dbReference>
<sequence length="272" mass="29682">PISAVHTNHLPLFPTPKATKQTEPRIHQVNPMCQSRIAYWSCTSTHMRARTVTYCDEAIVEDFWDPSACSHYHCIYAEHAEKTLCPFCSKVDGFTKLACQTAMHSSQGTREWLSSEDGTAVSPPPPPVLRPLSTISNTSSTSSCVLELPACPVGKHDLSENNEGGILCRLCGHMAHAPSPWDWSTVHTGEQLSSVPDRKVAEDNGTGATYREPSPAVTEVRCNRLRRQDLDDVATPTANAAKGPGKDVPTPTPSDAAWGDLEWTTGHPSPEW</sequence>
<feature type="region of interest" description="Disordered" evidence="1">
    <location>
        <begin position="189"/>
        <end position="272"/>
    </location>
</feature>
<dbReference type="AlphaFoldDB" id="A0A9P4UQM9"/>
<organism evidence="2 3">
    <name type="scientific">Polychaeton citri CBS 116435</name>
    <dbReference type="NCBI Taxonomy" id="1314669"/>
    <lineage>
        <taxon>Eukaryota</taxon>
        <taxon>Fungi</taxon>
        <taxon>Dikarya</taxon>
        <taxon>Ascomycota</taxon>
        <taxon>Pezizomycotina</taxon>
        <taxon>Dothideomycetes</taxon>
        <taxon>Dothideomycetidae</taxon>
        <taxon>Capnodiales</taxon>
        <taxon>Capnodiaceae</taxon>
        <taxon>Polychaeton</taxon>
    </lineage>
</organism>
<reference evidence="2" key="1">
    <citation type="journal article" date="2020" name="Stud. Mycol.">
        <title>101 Dothideomycetes genomes: a test case for predicting lifestyles and emergence of pathogens.</title>
        <authorList>
            <person name="Haridas S."/>
            <person name="Albert R."/>
            <person name="Binder M."/>
            <person name="Bloem J."/>
            <person name="Labutti K."/>
            <person name="Salamov A."/>
            <person name="Andreopoulos B."/>
            <person name="Baker S."/>
            <person name="Barry K."/>
            <person name="Bills G."/>
            <person name="Bluhm B."/>
            <person name="Cannon C."/>
            <person name="Castanera R."/>
            <person name="Culley D."/>
            <person name="Daum C."/>
            <person name="Ezra D."/>
            <person name="Gonzalez J."/>
            <person name="Henrissat B."/>
            <person name="Kuo A."/>
            <person name="Liang C."/>
            <person name="Lipzen A."/>
            <person name="Lutzoni F."/>
            <person name="Magnuson J."/>
            <person name="Mondo S."/>
            <person name="Nolan M."/>
            <person name="Ohm R."/>
            <person name="Pangilinan J."/>
            <person name="Park H.-J."/>
            <person name="Ramirez L."/>
            <person name="Alfaro M."/>
            <person name="Sun H."/>
            <person name="Tritt A."/>
            <person name="Yoshinaga Y."/>
            <person name="Zwiers L.-H."/>
            <person name="Turgeon B."/>
            <person name="Goodwin S."/>
            <person name="Spatafora J."/>
            <person name="Crous P."/>
            <person name="Grigoriev I."/>
        </authorList>
    </citation>
    <scope>NUCLEOTIDE SEQUENCE</scope>
    <source>
        <strain evidence="2">CBS 116435</strain>
    </source>
</reference>
<keyword evidence="3" id="KW-1185">Reference proteome</keyword>
<evidence type="ECO:0000313" key="2">
    <source>
        <dbReference type="EMBL" id="KAF2723029.1"/>
    </source>
</evidence>
<accession>A0A9P4UQM9</accession>
<evidence type="ECO:0000313" key="3">
    <source>
        <dbReference type="Proteomes" id="UP000799441"/>
    </source>
</evidence>
<protein>
    <submittedName>
        <fullName evidence="2">Uncharacterized protein</fullName>
    </submittedName>
</protein>
<proteinExistence type="predicted"/>
<feature type="non-terminal residue" evidence="2">
    <location>
        <position position="1"/>
    </location>
</feature>
<gene>
    <name evidence="2" type="ORF">K431DRAFT_326119</name>
</gene>
<dbReference type="Proteomes" id="UP000799441">
    <property type="component" value="Unassembled WGS sequence"/>
</dbReference>